<feature type="transmembrane region" description="Helical" evidence="1">
    <location>
        <begin position="224"/>
        <end position="244"/>
    </location>
</feature>
<accession>G7DWD6</accession>
<feature type="transmembrane region" description="Helical" evidence="1">
    <location>
        <begin position="250"/>
        <end position="271"/>
    </location>
</feature>
<keyword evidence="1" id="KW-1133">Transmembrane helix</keyword>
<organism evidence="2 3">
    <name type="scientific">Mixia osmundae (strain CBS 9802 / IAM 14324 / JCM 22182 / KY 12970)</name>
    <dbReference type="NCBI Taxonomy" id="764103"/>
    <lineage>
        <taxon>Eukaryota</taxon>
        <taxon>Fungi</taxon>
        <taxon>Dikarya</taxon>
        <taxon>Basidiomycota</taxon>
        <taxon>Pucciniomycotina</taxon>
        <taxon>Mixiomycetes</taxon>
        <taxon>Mixiales</taxon>
        <taxon>Mixiaceae</taxon>
        <taxon>Mixia</taxon>
    </lineage>
</organism>
<keyword evidence="1" id="KW-0472">Membrane</keyword>
<feature type="transmembrane region" description="Helical" evidence="1">
    <location>
        <begin position="183"/>
        <end position="204"/>
    </location>
</feature>
<keyword evidence="3" id="KW-1185">Reference proteome</keyword>
<gene>
    <name evidence="2" type="primary">Mo01551</name>
    <name evidence="2" type="ORF">E5Q_01551</name>
</gene>
<dbReference type="InParanoid" id="G7DWD6"/>
<evidence type="ECO:0000313" key="2">
    <source>
        <dbReference type="EMBL" id="GAA94896.1"/>
    </source>
</evidence>
<sequence>MTFTRTTLRTEEADVDALERWLNATQARMSFSNSTDLALFDQAHDLQRRGIGDTIIKYLKKGIQALPPLCELGNIFDLFNVDPNDTSLLSELEGLAGALCSLIVPKRNNNNKRMLSLPYAEERFAIDGGSMERKIELSPFALCYIEETELAHHRSCVWSGNVNRSDIWSSHVADDSSLRHVPVALAILSALHLLAAAIAVTQLIRNISGHRLHPSLHHSMRNAATVAILILCEMAVLLILAFRLGPPGSVRFASGFDALTGTTALAILGMVTTDRSEDQAYAYESASDPYEVVLSDDEKTNTPV</sequence>
<name>G7DWD6_MIXOS</name>
<evidence type="ECO:0000313" key="3">
    <source>
        <dbReference type="Proteomes" id="UP000009131"/>
    </source>
</evidence>
<proteinExistence type="predicted"/>
<dbReference type="HOGENOM" id="CLU_1008615_0_0_1"/>
<dbReference type="EMBL" id="BABT02000050">
    <property type="protein sequence ID" value="GAA94896.1"/>
    <property type="molecule type" value="Genomic_DNA"/>
</dbReference>
<protein>
    <submittedName>
        <fullName evidence="2">Uncharacterized protein</fullName>
    </submittedName>
</protein>
<keyword evidence="1" id="KW-0812">Transmembrane</keyword>
<dbReference type="AlphaFoldDB" id="G7DWD6"/>
<reference evidence="2 3" key="1">
    <citation type="journal article" date="2011" name="J. Gen. Appl. Microbiol.">
        <title>Draft genome sequencing of the enigmatic basidiomycete Mixia osmundae.</title>
        <authorList>
            <person name="Nishida H."/>
            <person name="Nagatsuka Y."/>
            <person name="Sugiyama J."/>
        </authorList>
    </citation>
    <scope>NUCLEOTIDE SEQUENCE [LARGE SCALE GENOMIC DNA]</scope>
    <source>
        <strain evidence="3">CBS 9802 / IAM 14324 / JCM 22182 / KY 12970</strain>
    </source>
</reference>
<comment type="caution">
    <text evidence="2">The sequence shown here is derived from an EMBL/GenBank/DDBJ whole genome shotgun (WGS) entry which is preliminary data.</text>
</comment>
<dbReference type="Proteomes" id="UP000009131">
    <property type="component" value="Unassembled WGS sequence"/>
</dbReference>
<reference evidence="2 3" key="2">
    <citation type="journal article" date="2012" name="Open Biol.">
        <title>Characteristics of nucleosomes and linker DNA regions on the genome of the basidiomycete Mixia osmundae revealed by mono- and dinucleosome mapping.</title>
        <authorList>
            <person name="Nishida H."/>
            <person name="Kondo S."/>
            <person name="Matsumoto T."/>
            <person name="Suzuki Y."/>
            <person name="Yoshikawa H."/>
            <person name="Taylor T.D."/>
            <person name="Sugiyama J."/>
        </authorList>
    </citation>
    <scope>NUCLEOTIDE SEQUENCE [LARGE SCALE GENOMIC DNA]</scope>
    <source>
        <strain evidence="3">CBS 9802 / IAM 14324 / JCM 22182 / KY 12970</strain>
    </source>
</reference>
<evidence type="ECO:0000256" key="1">
    <source>
        <dbReference type="SAM" id="Phobius"/>
    </source>
</evidence>